<comment type="caution">
    <text evidence="1">The sequence shown here is derived from an EMBL/GenBank/DDBJ whole genome shotgun (WGS) entry which is preliminary data.</text>
</comment>
<organism evidence="1 2">
    <name type="scientific">Botrytis tulipae</name>
    <dbReference type="NCBI Taxonomy" id="87230"/>
    <lineage>
        <taxon>Eukaryota</taxon>
        <taxon>Fungi</taxon>
        <taxon>Dikarya</taxon>
        <taxon>Ascomycota</taxon>
        <taxon>Pezizomycotina</taxon>
        <taxon>Leotiomycetes</taxon>
        <taxon>Helotiales</taxon>
        <taxon>Sclerotiniaceae</taxon>
        <taxon>Botrytis</taxon>
    </lineage>
</organism>
<protein>
    <submittedName>
        <fullName evidence="1">Uncharacterized protein</fullName>
    </submittedName>
</protein>
<dbReference type="EMBL" id="PQXH01000146">
    <property type="protein sequence ID" value="TGO10033.1"/>
    <property type="molecule type" value="Genomic_DNA"/>
</dbReference>
<dbReference type="AlphaFoldDB" id="A0A4Z1EHU8"/>
<keyword evidence="2" id="KW-1185">Reference proteome</keyword>
<gene>
    <name evidence="1" type="ORF">BTUL_0146g00110</name>
</gene>
<proteinExistence type="predicted"/>
<accession>A0A4Z1EHU8</accession>
<reference evidence="1 2" key="1">
    <citation type="submission" date="2017-12" db="EMBL/GenBank/DDBJ databases">
        <title>Comparative genomics of Botrytis spp.</title>
        <authorList>
            <person name="Valero-Jimenez C.A."/>
            <person name="Tapia P."/>
            <person name="Veloso J."/>
            <person name="Silva-Moreno E."/>
            <person name="Staats M."/>
            <person name="Valdes J.H."/>
            <person name="Van Kan J.A.L."/>
        </authorList>
    </citation>
    <scope>NUCLEOTIDE SEQUENCE [LARGE SCALE GENOMIC DNA]</scope>
    <source>
        <strain evidence="1 2">Bt9001</strain>
    </source>
</reference>
<sequence>MRFKSEFTKQSTIFSAFAKQDTKAGIHFRRGSSKAAVVPSSRAATSAIVTNTKQTLHESSDSIDAELISSRKSNKRRLVTEDDSDNEPLMLASLYDTRFIG</sequence>
<evidence type="ECO:0000313" key="2">
    <source>
        <dbReference type="Proteomes" id="UP000297777"/>
    </source>
</evidence>
<evidence type="ECO:0000313" key="1">
    <source>
        <dbReference type="EMBL" id="TGO10033.1"/>
    </source>
</evidence>
<dbReference type="Proteomes" id="UP000297777">
    <property type="component" value="Unassembled WGS sequence"/>
</dbReference>
<name>A0A4Z1EHU8_9HELO</name>